<gene>
    <name evidence="2" type="ORF">GPA26_14670</name>
</gene>
<protein>
    <submittedName>
        <fullName evidence="2">DUF1329 domain-containing protein</fullName>
    </submittedName>
</protein>
<reference evidence="2 3" key="1">
    <citation type="submission" date="2019-12" db="EMBL/GenBank/DDBJ databases">
        <title>Comparative genomics gives insights into the taxonomy of the Azoarcus-Aromatoleum group and reveals separate origins of nif in the plant-associated Azoarcus and non-plant-associated Aromatoleum sub-groups.</title>
        <authorList>
            <person name="Lafos M."/>
            <person name="Maluk M."/>
            <person name="Batista M."/>
            <person name="Junghare M."/>
            <person name="Carmona M."/>
            <person name="Faoro H."/>
            <person name="Cruz L.M."/>
            <person name="Battistoni F."/>
            <person name="De Souza E."/>
            <person name="Pedrosa F."/>
            <person name="Chen W.-M."/>
            <person name="Poole P.S."/>
            <person name="Dixon R.A."/>
            <person name="James E.K."/>
        </authorList>
    </citation>
    <scope>NUCLEOTIDE SEQUENCE [LARGE SCALE GENOMIC DNA]</scope>
    <source>
        <strain evidence="2 3">ToN1</strain>
    </source>
</reference>
<dbReference type="InterPro" id="IPR010752">
    <property type="entry name" value="DUF1329"/>
</dbReference>
<feature type="signal peptide" evidence="1">
    <location>
        <begin position="1"/>
        <end position="22"/>
    </location>
</feature>
<name>A0ABX1MUG0_9RHOO</name>
<dbReference type="Gene3D" id="2.50.20.10">
    <property type="entry name" value="Lipoprotein localisation LolA/LolB/LppX"/>
    <property type="match status" value="1"/>
</dbReference>
<dbReference type="Pfam" id="PF07044">
    <property type="entry name" value="DUF1329"/>
    <property type="match status" value="1"/>
</dbReference>
<dbReference type="CDD" id="cd16329">
    <property type="entry name" value="LolA_like"/>
    <property type="match status" value="1"/>
</dbReference>
<sequence>MSVRNSLIPALLLATAGSLAQAAPNPDELKQLGTTLTPWGAIKAGNADGTIPEYTGGLSKPPANYDPKRPGWRPDPFASDKVLVRIDAKNMDKYKDRLTPGTMEMMKKYPDYYINVFQTRRSAGYPQDVLDNSVKNATRCATTNGDLGLDTSKGCGFGIPFPIPKSGLEVMWDHDARFRPTFMGRNAWVSYVKPSGEVVITAKGHTYKDYGFYDKSKEKPDTSLTFRMEYFGPTRLAGMHTMWHDMLEDSERRSWTYQPATRRVRLSPDSAADTPISQAGGAMVYDEDQLFSGKKDRFEWKLLGRKEIYIPYNNFKLFYPEEGGCNHEKRHATTRFLNPECVRWELHRVWHVEGTLKDGKRHVYSKRDIYVDEDSYSDGIAESYDKAGNLYRANLQLGAPAYEVPSPSITENYVVDVVSGVYMTNIAQDGFLVVPRLPAAQLSADYLDKVIFK</sequence>
<accession>A0ABX1MUG0</accession>
<dbReference type="RefSeq" id="WP_169207079.1">
    <property type="nucleotide sequence ID" value="NZ_CP059560.1"/>
</dbReference>
<dbReference type="EMBL" id="WTVR01000028">
    <property type="protein sequence ID" value="NMF89714.1"/>
    <property type="molecule type" value="Genomic_DNA"/>
</dbReference>
<keyword evidence="3" id="KW-1185">Reference proteome</keyword>
<comment type="caution">
    <text evidence="2">The sequence shown here is derived from an EMBL/GenBank/DDBJ whole genome shotgun (WGS) entry which is preliminary data.</text>
</comment>
<evidence type="ECO:0000313" key="3">
    <source>
        <dbReference type="Proteomes" id="UP000652074"/>
    </source>
</evidence>
<evidence type="ECO:0000313" key="2">
    <source>
        <dbReference type="EMBL" id="NMF89714.1"/>
    </source>
</evidence>
<organism evidence="2 3">
    <name type="scientific">Aromatoleum petrolei</name>
    <dbReference type="NCBI Taxonomy" id="76116"/>
    <lineage>
        <taxon>Bacteria</taxon>
        <taxon>Pseudomonadati</taxon>
        <taxon>Pseudomonadota</taxon>
        <taxon>Betaproteobacteria</taxon>
        <taxon>Rhodocyclales</taxon>
        <taxon>Rhodocyclaceae</taxon>
        <taxon>Aromatoleum</taxon>
    </lineage>
</organism>
<proteinExistence type="predicted"/>
<keyword evidence="1" id="KW-0732">Signal</keyword>
<feature type="chain" id="PRO_5045657552" evidence="1">
    <location>
        <begin position="23"/>
        <end position="453"/>
    </location>
</feature>
<evidence type="ECO:0000256" key="1">
    <source>
        <dbReference type="SAM" id="SignalP"/>
    </source>
</evidence>
<dbReference type="Proteomes" id="UP000652074">
    <property type="component" value="Unassembled WGS sequence"/>
</dbReference>